<name>A0A968GFF9_9SPIO</name>
<evidence type="ECO:0000256" key="3">
    <source>
        <dbReference type="ARBA" id="ARBA00022694"/>
    </source>
</evidence>
<dbReference type="NCBIfam" id="TIGR00431">
    <property type="entry name" value="TruB"/>
    <property type="match status" value="1"/>
</dbReference>
<keyword evidence="3 5" id="KW-0819">tRNA processing</keyword>
<organism evidence="7 8">
    <name type="scientific">Entomospira nematocerorum</name>
    <dbReference type="NCBI Taxonomy" id="2719987"/>
    <lineage>
        <taxon>Bacteria</taxon>
        <taxon>Pseudomonadati</taxon>
        <taxon>Spirochaetota</taxon>
        <taxon>Spirochaetia</taxon>
        <taxon>Spirochaetales</taxon>
        <taxon>Spirochaetaceae</taxon>
        <taxon>Entomospira</taxon>
    </lineage>
</organism>
<feature type="domain" description="Pseudouridine synthase II N-terminal" evidence="6">
    <location>
        <begin position="33"/>
        <end position="182"/>
    </location>
</feature>
<dbReference type="GO" id="GO:0003723">
    <property type="term" value="F:RNA binding"/>
    <property type="evidence" value="ECO:0007669"/>
    <property type="project" value="InterPro"/>
</dbReference>
<sequence>MASVTPNGILLWNKPAGVTSFGALAPIKKTLGKHVKVGHAGTLDQAAQGLQLVLIGAMTRLNPIFSHLDKEYTAVIHFGYETSTLDREGILTNKAPLPMVDAVIHAIKTFSRGSIKQIPPVYSAIHVNGKRAYQYAQQGIDLEMKERIVSLYDVQIVEIKQTTQQTVDSITLSIRCGGGFYIRSFARDLAYACNSVATLTALERTGIGYHDTSHWAFHLEQAHSTPDNLLLKLLSPWEAIRSLPTLHTATIKQEAVIAVTRGNPFHSTYVTQTDELLTLKDNEPLFLFNPEGILLAQVYQQDDRWHYQFVVHHT</sequence>
<evidence type="ECO:0000259" key="6">
    <source>
        <dbReference type="Pfam" id="PF01509"/>
    </source>
</evidence>
<dbReference type="GO" id="GO:0160148">
    <property type="term" value="F:tRNA pseudouridine(55) synthase activity"/>
    <property type="evidence" value="ECO:0007669"/>
    <property type="project" value="UniProtKB-EC"/>
</dbReference>
<comment type="catalytic activity">
    <reaction evidence="1 5">
        <text>uridine(55) in tRNA = pseudouridine(55) in tRNA</text>
        <dbReference type="Rhea" id="RHEA:42532"/>
        <dbReference type="Rhea" id="RHEA-COMP:10101"/>
        <dbReference type="Rhea" id="RHEA-COMP:10102"/>
        <dbReference type="ChEBI" id="CHEBI:65314"/>
        <dbReference type="ChEBI" id="CHEBI:65315"/>
        <dbReference type="EC" id="5.4.99.25"/>
    </reaction>
</comment>
<accession>A0A968GFF9</accession>
<protein>
    <recommendedName>
        <fullName evidence="5">tRNA pseudouridine synthase B</fullName>
        <ecNumber evidence="5">5.4.99.25</ecNumber>
    </recommendedName>
    <alternativeName>
        <fullName evidence="5">tRNA pseudouridine(55) synthase</fullName>
        <shortName evidence="5">Psi55 synthase</shortName>
    </alternativeName>
    <alternativeName>
        <fullName evidence="5">tRNA pseudouridylate synthase</fullName>
    </alternativeName>
    <alternativeName>
        <fullName evidence="5">tRNA-uridine isomerase</fullName>
    </alternativeName>
</protein>
<dbReference type="Pfam" id="PF01509">
    <property type="entry name" value="TruB_N"/>
    <property type="match status" value="1"/>
</dbReference>
<dbReference type="InterPro" id="IPR014780">
    <property type="entry name" value="tRNA_psdUridine_synth_TruB"/>
</dbReference>
<feature type="active site" description="Nucleophile" evidence="5">
    <location>
        <position position="44"/>
    </location>
</feature>
<reference evidence="7" key="1">
    <citation type="submission" date="2020-03" db="EMBL/GenBank/DDBJ databases">
        <title>Spirochaetal bacteria isolated from arthropods constitute a novel genus Entomospira genus novum within the order Spirochaetales.</title>
        <authorList>
            <person name="Grana-Miraglia L."/>
            <person name="Sikutova S."/>
            <person name="Fingerle V."/>
            <person name="Sing A."/>
            <person name="Castillo-Ramirez S."/>
            <person name="Margos G."/>
            <person name="Rudolf I."/>
        </authorList>
    </citation>
    <scope>NUCLEOTIDE SEQUENCE</scope>
    <source>
        <strain evidence="7">BR208</strain>
    </source>
</reference>
<keyword evidence="4 5" id="KW-0413">Isomerase</keyword>
<dbReference type="GO" id="GO:1990481">
    <property type="term" value="P:mRNA pseudouridine synthesis"/>
    <property type="evidence" value="ECO:0007669"/>
    <property type="project" value="TreeGrafter"/>
</dbReference>
<dbReference type="GO" id="GO:0031119">
    <property type="term" value="P:tRNA pseudouridine synthesis"/>
    <property type="evidence" value="ECO:0007669"/>
    <property type="project" value="UniProtKB-UniRule"/>
</dbReference>
<proteinExistence type="inferred from homology"/>
<comment type="caution">
    <text evidence="7">The sequence shown here is derived from an EMBL/GenBank/DDBJ whole genome shotgun (WGS) entry which is preliminary data.</text>
</comment>
<comment type="function">
    <text evidence="5">Responsible for synthesis of pseudouridine from uracil-55 in the psi GC loop of transfer RNAs.</text>
</comment>
<dbReference type="Proteomes" id="UP000752013">
    <property type="component" value="Unassembled WGS sequence"/>
</dbReference>
<evidence type="ECO:0000256" key="2">
    <source>
        <dbReference type="ARBA" id="ARBA00005642"/>
    </source>
</evidence>
<dbReference type="Gene3D" id="3.30.2350.10">
    <property type="entry name" value="Pseudouridine synthase"/>
    <property type="match status" value="1"/>
</dbReference>
<comment type="similarity">
    <text evidence="2 5">Belongs to the pseudouridine synthase TruB family. Type 1 subfamily.</text>
</comment>
<dbReference type="InterPro" id="IPR002501">
    <property type="entry name" value="PsdUridine_synth_N"/>
</dbReference>
<dbReference type="RefSeq" id="WP_167703243.1">
    <property type="nucleotide sequence ID" value="NZ_CP118168.1"/>
</dbReference>
<dbReference type="HAMAP" id="MF_01080">
    <property type="entry name" value="TruB_bact"/>
    <property type="match status" value="1"/>
</dbReference>
<evidence type="ECO:0000256" key="5">
    <source>
        <dbReference type="HAMAP-Rule" id="MF_01080"/>
    </source>
</evidence>
<dbReference type="EMBL" id="JAATLK010000001">
    <property type="protein sequence ID" value="NIZ46796.1"/>
    <property type="molecule type" value="Genomic_DNA"/>
</dbReference>
<dbReference type="PANTHER" id="PTHR13767">
    <property type="entry name" value="TRNA-PSEUDOURIDINE SYNTHASE"/>
    <property type="match status" value="1"/>
</dbReference>
<evidence type="ECO:0000313" key="7">
    <source>
        <dbReference type="EMBL" id="NIZ46796.1"/>
    </source>
</evidence>
<evidence type="ECO:0000256" key="1">
    <source>
        <dbReference type="ARBA" id="ARBA00000385"/>
    </source>
</evidence>
<dbReference type="EC" id="5.4.99.25" evidence="5"/>
<evidence type="ECO:0000313" key="8">
    <source>
        <dbReference type="Proteomes" id="UP000752013"/>
    </source>
</evidence>
<dbReference type="SUPFAM" id="SSF55120">
    <property type="entry name" value="Pseudouridine synthase"/>
    <property type="match status" value="1"/>
</dbReference>
<evidence type="ECO:0000256" key="4">
    <source>
        <dbReference type="ARBA" id="ARBA00023235"/>
    </source>
</evidence>
<keyword evidence="8" id="KW-1185">Reference proteome</keyword>
<gene>
    <name evidence="5 7" type="primary">truB</name>
    <name evidence="7" type="ORF">HCT46_02530</name>
</gene>
<dbReference type="AlphaFoldDB" id="A0A968GFF9"/>
<dbReference type="PANTHER" id="PTHR13767:SF2">
    <property type="entry name" value="PSEUDOURIDYLATE SYNTHASE TRUB1"/>
    <property type="match status" value="1"/>
</dbReference>
<dbReference type="InterPro" id="IPR020103">
    <property type="entry name" value="PsdUridine_synth_cat_dom_sf"/>
</dbReference>